<dbReference type="EMBL" id="DVFO01000046">
    <property type="protein sequence ID" value="HIQ60872.1"/>
    <property type="molecule type" value="Genomic_DNA"/>
</dbReference>
<dbReference type="SMART" id="SM00530">
    <property type="entry name" value="HTH_XRE"/>
    <property type="match status" value="1"/>
</dbReference>
<dbReference type="AlphaFoldDB" id="A0A9D0YRP3"/>
<dbReference type="Proteomes" id="UP000886879">
    <property type="component" value="Unassembled WGS sequence"/>
</dbReference>
<dbReference type="GO" id="GO:0003677">
    <property type="term" value="F:DNA binding"/>
    <property type="evidence" value="ECO:0007669"/>
    <property type="project" value="UniProtKB-KW"/>
</dbReference>
<name>A0A9D0YRP3_9FIRM</name>
<evidence type="ECO:0000259" key="2">
    <source>
        <dbReference type="PROSITE" id="PS50943"/>
    </source>
</evidence>
<evidence type="ECO:0000313" key="4">
    <source>
        <dbReference type="Proteomes" id="UP000886879"/>
    </source>
</evidence>
<dbReference type="InterPro" id="IPR010982">
    <property type="entry name" value="Lambda_DNA-bd_dom_sf"/>
</dbReference>
<sequence length="298" mass="32980">MNQSLSATITRLRKERGLTQEQLGQLVGVSAQAVSKWEKGGAPDVELLPVLADRLGVSIDALFGRADPSTADMTQQFQQWLMSTPIEQRFSALFKLLAVSSPYLGSNLMGSGIIPSISVGSTCFIDNIAFDAPPTWLRAYVHAEEGLMLGVLAEDFPLFLLMPEPAKGYRDNLPSPEQCRKLFSALALPGAVEILLFLYGREEGFYHPAAIAKHTKLPLDDVLAALPPMVDCELLKKKNLELEDGPSLVYTLHNNFSFVPFLCLTRWIMQPEDSHVFACDIRKRPILTPPSEKKENKP</sequence>
<comment type="caution">
    <text evidence="3">The sequence shown here is derived from an EMBL/GenBank/DDBJ whole genome shotgun (WGS) entry which is preliminary data.</text>
</comment>
<dbReference type="CDD" id="cd00093">
    <property type="entry name" value="HTH_XRE"/>
    <property type="match status" value="1"/>
</dbReference>
<keyword evidence="1" id="KW-0238">DNA-binding</keyword>
<dbReference type="InterPro" id="IPR001387">
    <property type="entry name" value="Cro/C1-type_HTH"/>
</dbReference>
<protein>
    <submittedName>
        <fullName evidence="3">Helix-turn-helix transcriptional regulator</fullName>
    </submittedName>
</protein>
<dbReference type="SUPFAM" id="SSF47413">
    <property type="entry name" value="lambda repressor-like DNA-binding domains"/>
    <property type="match status" value="1"/>
</dbReference>
<evidence type="ECO:0000313" key="3">
    <source>
        <dbReference type="EMBL" id="HIQ60872.1"/>
    </source>
</evidence>
<accession>A0A9D0YRP3</accession>
<organism evidence="3 4">
    <name type="scientific">Candidatus Enterenecus faecium</name>
    <dbReference type="NCBI Taxonomy" id="2840780"/>
    <lineage>
        <taxon>Bacteria</taxon>
        <taxon>Bacillati</taxon>
        <taxon>Bacillota</taxon>
        <taxon>Clostridia</taxon>
        <taxon>Eubacteriales</taxon>
        <taxon>Candidatus Enterenecus</taxon>
    </lineage>
</organism>
<feature type="domain" description="HTH cro/C1-type" evidence="2">
    <location>
        <begin position="9"/>
        <end position="62"/>
    </location>
</feature>
<evidence type="ECO:0000256" key="1">
    <source>
        <dbReference type="ARBA" id="ARBA00023125"/>
    </source>
</evidence>
<dbReference type="PROSITE" id="PS50943">
    <property type="entry name" value="HTH_CROC1"/>
    <property type="match status" value="1"/>
</dbReference>
<dbReference type="Gene3D" id="1.10.260.40">
    <property type="entry name" value="lambda repressor-like DNA-binding domains"/>
    <property type="match status" value="1"/>
</dbReference>
<reference evidence="3" key="2">
    <citation type="journal article" date="2021" name="PeerJ">
        <title>Extensive microbial diversity within the chicken gut microbiome revealed by metagenomics and culture.</title>
        <authorList>
            <person name="Gilroy R."/>
            <person name="Ravi A."/>
            <person name="Getino M."/>
            <person name="Pursley I."/>
            <person name="Horton D.L."/>
            <person name="Alikhan N.F."/>
            <person name="Baker D."/>
            <person name="Gharbi K."/>
            <person name="Hall N."/>
            <person name="Watson M."/>
            <person name="Adriaenssens E.M."/>
            <person name="Foster-Nyarko E."/>
            <person name="Jarju S."/>
            <person name="Secka A."/>
            <person name="Antonio M."/>
            <person name="Oren A."/>
            <person name="Chaudhuri R.R."/>
            <person name="La Ragione R."/>
            <person name="Hildebrand F."/>
            <person name="Pallen M.J."/>
        </authorList>
    </citation>
    <scope>NUCLEOTIDE SEQUENCE</scope>
    <source>
        <strain evidence="3">ChiGjej2B2-12916</strain>
    </source>
</reference>
<reference evidence="3" key="1">
    <citation type="submission" date="2020-10" db="EMBL/GenBank/DDBJ databases">
        <authorList>
            <person name="Gilroy R."/>
        </authorList>
    </citation>
    <scope>NUCLEOTIDE SEQUENCE</scope>
    <source>
        <strain evidence="3">ChiGjej2B2-12916</strain>
    </source>
</reference>
<dbReference type="Pfam" id="PF01381">
    <property type="entry name" value="HTH_3"/>
    <property type="match status" value="1"/>
</dbReference>
<proteinExistence type="predicted"/>
<dbReference type="PANTHER" id="PTHR46558">
    <property type="entry name" value="TRACRIPTIONAL REGULATORY PROTEIN-RELATED-RELATED"/>
    <property type="match status" value="1"/>
</dbReference>
<gene>
    <name evidence="3" type="ORF">IAD31_04665</name>
</gene>
<dbReference type="PANTHER" id="PTHR46558:SF11">
    <property type="entry name" value="HTH-TYPE TRANSCRIPTIONAL REGULATOR XRE"/>
    <property type="match status" value="1"/>
</dbReference>